<organism evidence="1 2">
    <name type="scientific">Bacillus badius</name>
    <dbReference type="NCBI Taxonomy" id="1455"/>
    <lineage>
        <taxon>Bacteria</taxon>
        <taxon>Bacillati</taxon>
        <taxon>Bacillota</taxon>
        <taxon>Bacilli</taxon>
        <taxon>Bacillales</taxon>
        <taxon>Bacillaceae</taxon>
        <taxon>Pseudobacillus</taxon>
    </lineage>
</organism>
<comment type="caution">
    <text evidence="1">The sequence shown here is derived from an EMBL/GenBank/DDBJ whole genome shotgun (WGS) entry which is preliminary data.</text>
</comment>
<accession>A0ABR5AX92</accession>
<protein>
    <recommendedName>
        <fullName evidence="3">Ribose 5-phosphate isomerase B</fullName>
    </recommendedName>
</protein>
<keyword evidence="2" id="KW-1185">Reference proteome</keyword>
<dbReference type="EMBL" id="JXLP01000003">
    <property type="protein sequence ID" value="KIL79371.1"/>
    <property type="molecule type" value="Genomic_DNA"/>
</dbReference>
<evidence type="ECO:0000313" key="2">
    <source>
        <dbReference type="Proteomes" id="UP000031982"/>
    </source>
</evidence>
<sequence length="44" mass="5063">MKLEGLINKQQANNSHCQAKHHTLKVNFLLPLQKEIEKIARPLS</sequence>
<evidence type="ECO:0000313" key="1">
    <source>
        <dbReference type="EMBL" id="KIL79371.1"/>
    </source>
</evidence>
<evidence type="ECO:0008006" key="3">
    <source>
        <dbReference type="Google" id="ProtNLM"/>
    </source>
</evidence>
<reference evidence="1 2" key="1">
    <citation type="submission" date="2015-01" db="EMBL/GenBank/DDBJ databases">
        <title>Genome Assembly of Bacillus badius MTCC 1458.</title>
        <authorList>
            <person name="Verma A."/>
            <person name="Khatri I."/>
            <person name="Mual P."/>
            <person name="Subramanian S."/>
            <person name="Krishnamurthi S."/>
        </authorList>
    </citation>
    <scope>NUCLEOTIDE SEQUENCE [LARGE SCALE GENOMIC DNA]</scope>
    <source>
        <strain evidence="1 2">MTCC 1458</strain>
    </source>
</reference>
<gene>
    <name evidence="1" type="ORF">SD77_3237</name>
</gene>
<dbReference type="Proteomes" id="UP000031982">
    <property type="component" value="Unassembled WGS sequence"/>
</dbReference>
<name>A0ABR5AX92_BACBA</name>
<proteinExistence type="predicted"/>